<accession>A0A645CQR5</accession>
<dbReference type="EMBL" id="VSSQ01029088">
    <property type="protein sequence ID" value="MPM79062.1"/>
    <property type="molecule type" value="Genomic_DNA"/>
</dbReference>
<evidence type="ECO:0000256" key="1">
    <source>
        <dbReference type="SAM" id="MobiDB-lite"/>
    </source>
</evidence>
<dbReference type="AlphaFoldDB" id="A0A645CQR5"/>
<feature type="region of interest" description="Disordered" evidence="1">
    <location>
        <begin position="1"/>
        <end position="22"/>
    </location>
</feature>
<gene>
    <name evidence="2" type="ORF">SDC9_126093</name>
</gene>
<sequence length="288" mass="32674">MEGERRQPQPAPRRRQRPGGLGRYLRLPQRAHGVCKQHLFRKAHGEPQCAPGKALRRSAAGIQLQRHLLVLHDGSRDELGKHGDKGPEGHNIPLYRRVFAVYVDGIAHGLERVKGDADGQMHVQVRQSKARNQREVRGNKIIVLKKAQNQQIKNHGLGHKPPGLFVLVPVFFHHNPVGIVDDGGQKHNEDVNSLSPAVKQQAHRKQDQIPPLQRNDKVQRQRNGKIEEQKHGTAEYQRGASFLYAGKWPRLGNRGRTAPPLRTRTARYKLRSAPPDFPRIQSGRRSFR</sequence>
<comment type="caution">
    <text evidence="2">The sequence shown here is derived from an EMBL/GenBank/DDBJ whole genome shotgun (WGS) entry which is preliminary data.</text>
</comment>
<protein>
    <submittedName>
        <fullName evidence="2">Uncharacterized protein</fullName>
    </submittedName>
</protein>
<evidence type="ECO:0000313" key="2">
    <source>
        <dbReference type="EMBL" id="MPM79062.1"/>
    </source>
</evidence>
<feature type="compositionally biased region" description="Basic and acidic residues" evidence="1">
    <location>
        <begin position="214"/>
        <end position="233"/>
    </location>
</feature>
<feature type="region of interest" description="Disordered" evidence="1">
    <location>
        <begin position="182"/>
        <end position="233"/>
    </location>
</feature>
<name>A0A645CQR5_9ZZZZ</name>
<dbReference type="AntiFam" id="ANF00121">
    <property type="entry name" value="Shadow ORF (opposite algI)"/>
</dbReference>
<reference evidence="2" key="1">
    <citation type="submission" date="2019-08" db="EMBL/GenBank/DDBJ databases">
        <authorList>
            <person name="Kucharzyk K."/>
            <person name="Murdoch R.W."/>
            <person name="Higgins S."/>
            <person name="Loffler F."/>
        </authorList>
    </citation>
    <scope>NUCLEOTIDE SEQUENCE</scope>
</reference>
<organism evidence="2">
    <name type="scientific">bioreactor metagenome</name>
    <dbReference type="NCBI Taxonomy" id="1076179"/>
    <lineage>
        <taxon>unclassified sequences</taxon>
        <taxon>metagenomes</taxon>
        <taxon>ecological metagenomes</taxon>
    </lineage>
</organism>
<proteinExistence type="predicted"/>